<proteinExistence type="predicted"/>
<dbReference type="GeneID" id="94833941"/>
<feature type="region of interest" description="Disordered" evidence="1">
    <location>
        <begin position="263"/>
        <end position="293"/>
    </location>
</feature>
<evidence type="ECO:0000313" key="4">
    <source>
        <dbReference type="Proteomes" id="UP000179807"/>
    </source>
</evidence>
<dbReference type="AlphaFoldDB" id="A0A1J4KP82"/>
<protein>
    <submittedName>
        <fullName evidence="3">Potassium/sodium hyperpolarization-activated cyclic nucleotide-gated channel 1</fullName>
    </submittedName>
</protein>
<dbReference type="InterPro" id="IPR018845">
    <property type="entry name" value="Initiator-bd"/>
</dbReference>
<feature type="compositionally biased region" description="Polar residues" evidence="1">
    <location>
        <begin position="263"/>
        <end position="287"/>
    </location>
</feature>
<dbReference type="OrthoDB" id="10451558at2759"/>
<dbReference type="Proteomes" id="UP000179807">
    <property type="component" value="Unassembled WGS sequence"/>
</dbReference>
<evidence type="ECO:0000313" key="3">
    <source>
        <dbReference type="EMBL" id="OHT13105.1"/>
    </source>
</evidence>
<feature type="domain" description="Initiator binding" evidence="2">
    <location>
        <begin position="34"/>
        <end position="157"/>
    </location>
</feature>
<dbReference type="EMBL" id="MLAK01000548">
    <property type="protein sequence ID" value="OHT13105.1"/>
    <property type="molecule type" value="Genomic_DNA"/>
</dbReference>
<name>A0A1J4KP82_9EUKA</name>
<dbReference type="VEuPathDB" id="TrichDB:TRFO_16858"/>
<sequence>MQPGEENVPIPPPPPPIQQQTLQMPLFWQLLNDNDKEAYNRMRVALSSPACKHRRHHSNELNREIVNTIKSFVIRNDGEDWKRALVSGIAWLPNAIAINTRQLRLLLSKCKSSINALFQNMGYVTIPTTNDYSSSLINLFPLLRDNFTELRKWTIRLAQNPPAGLPQQIPLQTQNQTQQAPPQQPQIQQQTQQEPKPSVQQIESEIVNPMAPSEVIIKPENQATESATETIILTETVTEAEPQKVVVIENIESAIPQKVTFTQENEATNNQEQTPQNDEVQPDQNGEQAEASK</sequence>
<dbReference type="RefSeq" id="XP_068366241.1">
    <property type="nucleotide sequence ID" value="XM_068499237.1"/>
</dbReference>
<organism evidence="3 4">
    <name type="scientific">Tritrichomonas foetus</name>
    <dbReference type="NCBI Taxonomy" id="1144522"/>
    <lineage>
        <taxon>Eukaryota</taxon>
        <taxon>Metamonada</taxon>
        <taxon>Parabasalia</taxon>
        <taxon>Tritrichomonadida</taxon>
        <taxon>Tritrichomonadidae</taxon>
        <taxon>Tritrichomonas</taxon>
    </lineage>
</organism>
<keyword evidence="4" id="KW-1185">Reference proteome</keyword>
<dbReference type="Pfam" id="PF10416">
    <property type="entry name" value="IBD"/>
    <property type="match status" value="1"/>
</dbReference>
<reference evidence="3" key="1">
    <citation type="submission" date="2016-10" db="EMBL/GenBank/DDBJ databases">
        <authorList>
            <person name="Benchimol M."/>
            <person name="Almeida L.G."/>
            <person name="Vasconcelos A.T."/>
            <person name="Perreira-Neves A."/>
            <person name="Rosa I.A."/>
            <person name="Tasca T."/>
            <person name="Bogo M.R."/>
            <person name="de Souza W."/>
        </authorList>
    </citation>
    <scope>NUCLEOTIDE SEQUENCE [LARGE SCALE GENOMIC DNA]</scope>
    <source>
        <strain evidence="3">K</strain>
    </source>
</reference>
<gene>
    <name evidence="3" type="ORF">TRFO_16858</name>
</gene>
<comment type="caution">
    <text evidence="3">The sequence shown here is derived from an EMBL/GenBank/DDBJ whole genome shotgun (WGS) entry which is preliminary data.</text>
</comment>
<evidence type="ECO:0000256" key="1">
    <source>
        <dbReference type="SAM" id="MobiDB-lite"/>
    </source>
</evidence>
<evidence type="ECO:0000259" key="2">
    <source>
        <dbReference type="Pfam" id="PF10416"/>
    </source>
</evidence>
<accession>A0A1J4KP82</accession>
<feature type="region of interest" description="Disordered" evidence="1">
    <location>
        <begin position="173"/>
        <end position="201"/>
    </location>
</feature>